<feature type="region of interest" description="Disordered" evidence="1">
    <location>
        <begin position="58"/>
        <end position="94"/>
    </location>
</feature>
<accession>A0A2H3D1A3</accession>
<name>A0A2H3D1A3_ARMGA</name>
<sequence length="94" mass="10388">MTIQVLQEGVGACSFVPWTSVAVRKDSINPRPDSSCFSISSSRALKCHTRMHGSIGSFRRSQTYVQSPENCKSSHRQPIRDASRLHDVGGRVRG</sequence>
<gene>
    <name evidence="2" type="ORF">ARMGADRAFT_1015757</name>
</gene>
<dbReference type="EMBL" id="KZ293670">
    <property type="protein sequence ID" value="PBK89079.1"/>
    <property type="molecule type" value="Genomic_DNA"/>
</dbReference>
<evidence type="ECO:0000313" key="2">
    <source>
        <dbReference type="EMBL" id="PBK89079.1"/>
    </source>
</evidence>
<organism evidence="2 3">
    <name type="scientific">Armillaria gallica</name>
    <name type="common">Bulbous honey fungus</name>
    <name type="synonym">Armillaria bulbosa</name>
    <dbReference type="NCBI Taxonomy" id="47427"/>
    <lineage>
        <taxon>Eukaryota</taxon>
        <taxon>Fungi</taxon>
        <taxon>Dikarya</taxon>
        <taxon>Basidiomycota</taxon>
        <taxon>Agaricomycotina</taxon>
        <taxon>Agaricomycetes</taxon>
        <taxon>Agaricomycetidae</taxon>
        <taxon>Agaricales</taxon>
        <taxon>Marasmiineae</taxon>
        <taxon>Physalacriaceae</taxon>
        <taxon>Armillaria</taxon>
    </lineage>
</organism>
<evidence type="ECO:0000256" key="1">
    <source>
        <dbReference type="SAM" id="MobiDB-lite"/>
    </source>
</evidence>
<proteinExistence type="predicted"/>
<keyword evidence="3" id="KW-1185">Reference proteome</keyword>
<dbReference type="InParanoid" id="A0A2H3D1A3"/>
<feature type="compositionally biased region" description="Polar residues" evidence="1">
    <location>
        <begin position="59"/>
        <end position="71"/>
    </location>
</feature>
<evidence type="ECO:0000313" key="3">
    <source>
        <dbReference type="Proteomes" id="UP000217790"/>
    </source>
</evidence>
<dbReference type="Proteomes" id="UP000217790">
    <property type="component" value="Unassembled WGS sequence"/>
</dbReference>
<feature type="compositionally biased region" description="Basic and acidic residues" evidence="1">
    <location>
        <begin position="78"/>
        <end position="94"/>
    </location>
</feature>
<protein>
    <submittedName>
        <fullName evidence="2">Uncharacterized protein</fullName>
    </submittedName>
</protein>
<dbReference type="AlphaFoldDB" id="A0A2H3D1A3"/>
<reference evidence="3" key="1">
    <citation type="journal article" date="2017" name="Nat. Ecol. Evol.">
        <title>Genome expansion and lineage-specific genetic innovations in the forest pathogenic fungi Armillaria.</title>
        <authorList>
            <person name="Sipos G."/>
            <person name="Prasanna A.N."/>
            <person name="Walter M.C."/>
            <person name="O'Connor E."/>
            <person name="Balint B."/>
            <person name="Krizsan K."/>
            <person name="Kiss B."/>
            <person name="Hess J."/>
            <person name="Varga T."/>
            <person name="Slot J."/>
            <person name="Riley R."/>
            <person name="Boka B."/>
            <person name="Rigling D."/>
            <person name="Barry K."/>
            <person name="Lee J."/>
            <person name="Mihaltcheva S."/>
            <person name="LaButti K."/>
            <person name="Lipzen A."/>
            <person name="Waldron R."/>
            <person name="Moloney N.M."/>
            <person name="Sperisen C."/>
            <person name="Kredics L."/>
            <person name="Vagvoelgyi C."/>
            <person name="Patrignani A."/>
            <person name="Fitzpatrick D."/>
            <person name="Nagy I."/>
            <person name="Doyle S."/>
            <person name="Anderson J.B."/>
            <person name="Grigoriev I.V."/>
            <person name="Gueldener U."/>
            <person name="Muensterkoetter M."/>
            <person name="Nagy L.G."/>
        </authorList>
    </citation>
    <scope>NUCLEOTIDE SEQUENCE [LARGE SCALE GENOMIC DNA]</scope>
    <source>
        <strain evidence="3">Ar21-2</strain>
    </source>
</reference>